<protein>
    <submittedName>
        <fullName evidence="5">Major royal jelly protein, putative</fullName>
    </submittedName>
</protein>
<name>A0A0S4KJI4_BODSA</name>
<evidence type="ECO:0000256" key="4">
    <source>
        <dbReference type="SAM" id="Phobius"/>
    </source>
</evidence>
<keyword evidence="6" id="KW-1185">Reference proteome</keyword>
<dbReference type="InterPro" id="IPR017996">
    <property type="entry name" value="MRJP/yellow-related"/>
</dbReference>
<dbReference type="OrthoDB" id="7776143at2759"/>
<keyword evidence="3" id="KW-0964">Secreted</keyword>
<evidence type="ECO:0000256" key="1">
    <source>
        <dbReference type="ARBA" id="ARBA00004613"/>
    </source>
</evidence>
<keyword evidence="4" id="KW-1133">Transmembrane helix</keyword>
<evidence type="ECO:0000256" key="2">
    <source>
        <dbReference type="ARBA" id="ARBA00009127"/>
    </source>
</evidence>
<keyword evidence="4" id="KW-0812">Transmembrane</keyword>
<dbReference type="InterPro" id="IPR011042">
    <property type="entry name" value="6-blade_b-propeller_TolB-like"/>
</dbReference>
<dbReference type="PANTHER" id="PTHR10009:SF18">
    <property type="entry name" value="PROTEIN YELLOW-LIKE PROTEIN"/>
    <property type="match status" value="1"/>
</dbReference>
<evidence type="ECO:0000256" key="3">
    <source>
        <dbReference type="ARBA" id="ARBA00022525"/>
    </source>
</evidence>
<dbReference type="Pfam" id="PF03022">
    <property type="entry name" value="MRJP"/>
    <property type="match status" value="1"/>
</dbReference>
<accession>A0A0S4KJI4</accession>
<dbReference type="SUPFAM" id="SSF63825">
    <property type="entry name" value="YWTD domain"/>
    <property type="match status" value="1"/>
</dbReference>
<evidence type="ECO:0000313" key="5">
    <source>
        <dbReference type="EMBL" id="CUI14547.1"/>
    </source>
</evidence>
<dbReference type="AlphaFoldDB" id="A0A0S4KJI4"/>
<comment type="subcellular location">
    <subcellularLocation>
        <location evidence="1">Secreted</location>
    </subcellularLocation>
</comment>
<gene>
    <name evidence="5" type="ORF">BSAL_07480</name>
</gene>
<proteinExistence type="inferred from homology"/>
<feature type="non-terminal residue" evidence="5">
    <location>
        <position position="1"/>
    </location>
</feature>
<reference evidence="6" key="1">
    <citation type="submission" date="2015-09" db="EMBL/GenBank/DDBJ databases">
        <authorList>
            <consortium name="Pathogen Informatics"/>
        </authorList>
    </citation>
    <scope>NUCLEOTIDE SEQUENCE [LARGE SCALE GENOMIC DNA]</scope>
    <source>
        <strain evidence="6">Lake Konstanz</strain>
    </source>
</reference>
<dbReference type="Gene3D" id="2.120.10.30">
    <property type="entry name" value="TolB, C-terminal domain"/>
    <property type="match status" value="1"/>
</dbReference>
<dbReference type="PANTHER" id="PTHR10009">
    <property type="entry name" value="PROTEIN YELLOW-RELATED"/>
    <property type="match status" value="1"/>
</dbReference>
<evidence type="ECO:0000313" key="6">
    <source>
        <dbReference type="Proteomes" id="UP000051952"/>
    </source>
</evidence>
<dbReference type="GO" id="GO:0005576">
    <property type="term" value="C:extracellular region"/>
    <property type="evidence" value="ECO:0007669"/>
    <property type="project" value="UniProtKB-SubCell"/>
</dbReference>
<dbReference type="VEuPathDB" id="TriTrypDB:BSAL_07480"/>
<organism evidence="5 6">
    <name type="scientific">Bodo saltans</name>
    <name type="common">Flagellated protozoan</name>
    <dbReference type="NCBI Taxonomy" id="75058"/>
    <lineage>
        <taxon>Eukaryota</taxon>
        <taxon>Discoba</taxon>
        <taxon>Euglenozoa</taxon>
        <taxon>Kinetoplastea</taxon>
        <taxon>Metakinetoplastina</taxon>
        <taxon>Eubodonida</taxon>
        <taxon>Bodonidae</taxon>
        <taxon>Bodo</taxon>
    </lineage>
</organism>
<dbReference type="Proteomes" id="UP000051952">
    <property type="component" value="Unassembled WGS sequence"/>
</dbReference>
<sequence>IFPFNSSFLNDIRVDSTGTRAYMTDTNLAGNGAVVVLDISSGYVRRVSNPTMLIQPGYVVDVGGALFPSVQAPSDGIGLAPDGSALYYSVITGSHLFRVPTDMLFDASVTDDAIFAATTILFNKSTSSDGMDVVDVTDLSDESAPPTWAAIYGDFVHDALALLTFGSQQQSVVTGEEGNTIGTLTQSQQRMEWVDTIVADKNPQDMQGSIVVYFTSNRLPRYVTWSMDFSGGRGSNMRVWKMVVPRASSPRSPKSSNNAPTWTVAVMATLAALLAALIAFYWVVRRAKVNRPETSFLIHETEKPV</sequence>
<comment type="similarity">
    <text evidence="2">Belongs to the major royal jelly protein family.</text>
</comment>
<dbReference type="EMBL" id="CYKH01001404">
    <property type="protein sequence ID" value="CUI14547.1"/>
    <property type="molecule type" value="Genomic_DNA"/>
</dbReference>
<keyword evidence="4" id="KW-0472">Membrane</keyword>
<feature type="transmembrane region" description="Helical" evidence="4">
    <location>
        <begin position="262"/>
        <end position="284"/>
    </location>
</feature>